<keyword evidence="6" id="KW-0456">Lyase</keyword>
<comment type="caution">
    <text evidence="10">The sequence shown here is derived from an EMBL/GenBank/DDBJ whole genome shotgun (WGS) entry which is preliminary data.</text>
</comment>
<dbReference type="Proteomes" id="UP001383192">
    <property type="component" value="Unassembled WGS sequence"/>
</dbReference>
<evidence type="ECO:0000256" key="7">
    <source>
        <dbReference type="ARBA" id="ARBA00023295"/>
    </source>
</evidence>
<dbReference type="InterPro" id="IPR011611">
    <property type="entry name" value="PfkB_dom"/>
</dbReference>
<dbReference type="GO" id="GO:0004730">
    <property type="term" value="F:pseudouridylate synthase activity"/>
    <property type="evidence" value="ECO:0007669"/>
    <property type="project" value="InterPro"/>
</dbReference>
<dbReference type="InterPro" id="IPR022830">
    <property type="entry name" value="Indigdn_synthA-like"/>
</dbReference>
<keyword evidence="2" id="KW-0479">Metal-binding</keyword>
<dbReference type="GO" id="GO:0016301">
    <property type="term" value="F:kinase activity"/>
    <property type="evidence" value="ECO:0007669"/>
    <property type="project" value="UniProtKB-KW"/>
</dbReference>
<proteinExistence type="inferred from homology"/>
<name>A0AAW0E1N0_9AGAR</name>
<organism evidence="10 11">
    <name type="scientific">Paramarasmius palmivorus</name>
    <dbReference type="NCBI Taxonomy" id="297713"/>
    <lineage>
        <taxon>Eukaryota</taxon>
        <taxon>Fungi</taxon>
        <taxon>Dikarya</taxon>
        <taxon>Basidiomycota</taxon>
        <taxon>Agaricomycotina</taxon>
        <taxon>Agaricomycetes</taxon>
        <taxon>Agaricomycetidae</taxon>
        <taxon>Agaricales</taxon>
        <taxon>Marasmiineae</taxon>
        <taxon>Marasmiaceae</taxon>
        <taxon>Paramarasmius</taxon>
    </lineage>
</organism>
<dbReference type="GO" id="GO:0016798">
    <property type="term" value="F:hydrolase activity, acting on glycosyl bonds"/>
    <property type="evidence" value="ECO:0007669"/>
    <property type="project" value="UniProtKB-KW"/>
</dbReference>
<keyword evidence="3" id="KW-0418">Kinase</keyword>
<dbReference type="Pfam" id="PF00294">
    <property type="entry name" value="PfkB"/>
    <property type="match status" value="1"/>
</dbReference>
<dbReference type="InterPro" id="IPR002173">
    <property type="entry name" value="Carboh/pur_kinase_PfkB_CS"/>
</dbReference>
<dbReference type="PANTHER" id="PTHR42909:SF1">
    <property type="entry name" value="CARBOHYDRATE KINASE PFKB DOMAIN-CONTAINING PROTEIN"/>
    <property type="match status" value="1"/>
</dbReference>
<dbReference type="PANTHER" id="PTHR42909">
    <property type="entry name" value="ZGC:136858"/>
    <property type="match status" value="1"/>
</dbReference>
<evidence type="ECO:0000313" key="10">
    <source>
        <dbReference type="EMBL" id="KAK7059005.1"/>
    </source>
</evidence>
<evidence type="ECO:0000256" key="4">
    <source>
        <dbReference type="ARBA" id="ARBA00022801"/>
    </source>
</evidence>
<evidence type="ECO:0000259" key="9">
    <source>
        <dbReference type="Pfam" id="PF00294"/>
    </source>
</evidence>
<keyword evidence="5" id="KW-0464">Manganese</keyword>
<dbReference type="GO" id="GO:0046872">
    <property type="term" value="F:metal ion binding"/>
    <property type="evidence" value="ECO:0007669"/>
    <property type="project" value="UniProtKB-KW"/>
</dbReference>
<dbReference type="PROSITE" id="PS00584">
    <property type="entry name" value="PFKB_KINASES_2"/>
    <property type="match status" value="1"/>
</dbReference>
<dbReference type="InterPro" id="IPR007342">
    <property type="entry name" value="PsuG"/>
</dbReference>
<evidence type="ECO:0000256" key="3">
    <source>
        <dbReference type="ARBA" id="ARBA00022777"/>
    </source>
</evidence>
<accession>A0AAW0E1N0</accession>
<evidence type="ECO:0000256" key="6">
    <source>
        <dbReference type="ARBA" id="ARBA00023239"/>
    </source>
</evidence>
<dbReference type="AlphaFoldDB" id="A0AAW0E1N0"/>
<protein>
    <recommendedName>
        <fullName evidence="9">Carbohydrate kinase PfkB domain-containing protein</fullName>
    </recommendedName>
</protein>
<keyword evidence="4" id="KW-0378">Hydrolase</keyword>
<evidence type="ECO:0000313" key="11">
    <source>
        <dbReference type="Proteomes" id="UP001383192"/>
    </source>
</evidence>
<dbReference type="SUPFAM" id="SSF53613">
    <property type="entry name" value="Ribokinase-like"/>
    <property type="match status" value="1"/>
</dbReference>
<keyword evidence="7" id="KW-0326">Glycosidase</keyword>
<reference evidence="10 11" key="1">
    <citation type="submission" date="2024-01" db="EMBL/GenBank/DDBJ databases">
        <title>A draft genome for a cacao thread blight-causing isolate of Paramarasmius palmivorus.</title>
        <authorList>
            <person name="Baruah I.K."/>
            <person name="Bukari Y."/>
            <person name="Amoako-Attah I."/>
            <person name="Meinhardt L.W."/>
            <person name="Bailey B.A."/>
            <person name="Cohen S.P."/>
        </authorList>
    </citation>
    <scope>NUCLEOTIDE SEQUENCE [LARGE SCALE GENOMIC DNA]</scope>
    <source>
        <strain evidence="10 11">GH-12</strain>
    </source>
</reference>
<dbReference type="SUPFAM" id="SSF110581">
    <property type="entry name" value="Indigoidine synthase A-like"/>
    <property type="match status" value="1"/>
</dbReference>
<dbReference type="Gene3D" id="3.40.1790.10">
    <property type="entry name" value="Indigoidine synthase domain"/>
    <property type="match status" value="1"/>
</dbReference>
<feature type="domain" description="Carbohydrate kinase PfkB" evidence="9">
    <location>
        <begin position="682"/>
        <end position="768"/>
    </location>
</feature>
<keyword evidence="11" id="KW-1185">Reference proteome</keyword>
<dbReference type="InterPro" id="IPR029056">
    <property type="entry name" value="Ribokinase-like"/>
</dbReference>
<feature type="compositionally biased region" description="Polar residues" evidence="8">
    <location>
        <begin position="366"/>
        <end position="377"/>
    </location>
</feature>
<keyword evidence="1" id="KW-0808">Transferase</keyword>
<dbReference type="HAMAP" id="MF_01876">
    <property type="entry name" value="PsiMP_glycosidase"/>
    <property type="match status" value="1"/>
</dbReference>
<dbReference type="GO" id="GO:0005737">
    <property type="term" value="C:cytoplasm"/>
    <property type="evidence" value="ECO:0007669"/>
    <property type="project" value="TreeGrafter"/>
</dbReference>
<feature type="region of interest" description="Disordered" evidence="8">
    <location>
        <begin position="348"/>
        <end position="382"/>
    </location>
</feature>
<dbReference type="EMBL" id="JAYKXP010000004">
    <property type="protein sequence ID" value="KAK7059005.1"/>
    <property type="molecule type" value="Genomic_DNA"/>
</dbReference>
<evidence type="ECO:0000256" key="5">
    <source>
        <dbReference type="ARBA" id="ARBA00023211"/>
    </source>
</evidence>
<evidence type="ECO:0000256" key="2">
    <source>
        <dbReference type="ARBA" id="ARBA00022723"/>
    </source>
</evidence>
<dbReference type="Pfam" id="PF04227">
    <property type="entry name" value="Indigoidine_A"/>
    <property type="match status" value="1"/>
</dbReference>
<gene>
    <name evidence="10" type="ORF">VNI00_001629</name>
</gene>
<evidence type="ECO:0000256" key="8">
    <source>
        <dbReference type="SAM" id="MobiDB-lite"/>
    </source>
</evidence>
<evidence type="ECO:0000256" key="1">
    <source>
        <dbReference type="ARBA" id="ARBA00022679"/>
    </source>
</evidence>
<sequence>MRSGLQRCLTSTFRTGSSSFNHGARSISFGAALTNKNIPLEIHPEVEEALHNQRPVVALETTLVTHGIPYPNNYDLALDLENIVRSTGAVPATIGLIGGRVKVGLEKPDLHRLADTKNNPSVVKLSRRDIGPAIAQKADGGTTCSSTLIFAALAGIKVFATGGLGGVHRGGENSMDVSADLFELTRCPVGLVSSGIKSILDIGRTLEYLETLGVPVVPYGSTKDFPAFFSRKSGFKTPWNADTPTLAAQILLSQEQLGMANGTLIAVPIPEEYEEEGLKIQKAVEQAVVESEQNGIAKSGKEATPWLLRRIVELTGGQSLTSNIALLKNTALVGGTIAVEYGKLATNTSRDKNHVSPPSVAKRNSDTYTQVSAESSPANPPKVIVTGASAVDVTSQSSTGTDTSLRIHSTVPGKISLTLGGVARNIAEAAHRVSQNKDSVMLLSPIADDLLGDFVRRETRKLGMRLDGLTVGAGATAACNMILDADGNLMTGIANMDIIQDFTARSVNSIIGKHRPSMVALDGNMTDDAIAEIVDSCHTTGIRAKSMISFSEPTSVTKATKILQAISGPRNKMSAPIYAITPNLLELKQIYKSASEDHDLFSRPEWWKILDGFSLGNQFRMDLEHLSRSRPSQGVVGVPFLVNEGVAQMAVNLLPFFEHIFIKCGEAGVVVVMRAPTGSEWANQQSNVHERCVISHGSNASIMIAHFPALPAELVNVTGAGDSFVGALVSRLIEQPKALNNMKSLEETINFAQRAAVLTLGSEAAVSPLLSQLEFERDTS</sequence>
<dbReference type="Gene3D" id="3.40.1190.20">
    <property type="match status" value="1"/>
</dbReference>